<gene>
    <name evidence="2" type="ORF">NDR86_09025</name>
</gene>
<protein>
    <submittedName>
        <fullName evidence="2">Uncharacterized protein</fullName>
    </submittedName>
</protein>
<dbReference type="RefSeq" id="WP_251910676.1">
    <property type="nucleotide sequence ID" value="NZ_JAMRXG010000003.1"/>
</dbReference>
<evidence type="ECO:0000313" key="3">
    <source>
        <dbReference type="Proteomes" id="UP001139157"/>
    </source>
</evidence>
<name>A0A9X2E8E6_9NOCA</name>
<proteinExistence type="predicted"/>
<comment type="caution">
    <text evidence="2">The sequence shown here is derived from an EMBL/GenBank/DDBJ whole genome shotgun (WGS) entry which is preliminary data.</text>
</comment>
<dbReference type="Proteomes" id="UP001139157">
    <property type="component" value="Unassembled WGS sequence"/>
</dbReference>
<dbReference type="EMBL" id="JAMRXG010000003">
    <property type="protein sequence ID" value="MCM6773611.1"/>
    <property type="molecule type" value="Genomic_DNA"/>
</dbReference>
<accession>A0A9X2E8E6</accession>
<evidence type="ECO:0000313" key="2">
    <source>
        <dbReference type="EMBL" id="MCM6773611.1"/>
    </source>
</evidence>
<reference evidence="2" key="1">
    <citation type="submission" date="2022-06" db="EMBL/GenBank/DDBJ databases">
        <title>Novel species in genus nocardia.</title>
        <authorList>
            <person name="Li F."/>
        </authorList>
    </citation>
    <scope>NUCLEOTIDE SEQUENCE</scope>
    <source>
        <strain evidence="2">CDC141</strain>
    </source>
</reference>
<organism evidence="2 3">
    <name type="scientific">Nocardia pulmonis</name>
    <dbReference type="NCBI Taxonomy" id="2951408"/>
    <lineage>
        <taxon>Bacteria</taxon>
        <taxon>Bacillati</taxon>
        <taxon>Actinomycetota</taxon>
        <taxon>Actinomycetes</taxon>
        <taxon>Mycobacteriales</taxon>
        <taxon>Nocardiaceae</taxon>
        <taxon>Nocardia</taxon>
    </lineage>
</organism>
<evidence type="ECO:0000256" key="1">
    <source>
        <dbReference type="SAM" id="MobiDB-lite"/>
    </source>
</evidence>
<feature type="region of interest" description="Disordered" evidence="1">
    <location>
        <begin position="44"/>
        <end position="71"/>
    </location>
</feature>
<sequence>MWAAARDVCPDTGLARLSYDQARDLLVADPVGCASTLTIGPVSTPGVTTARPRRAANRDAASWSRSRSARKVGDLGERGAVVGLQGGPLAEQLVQLPTHALGVSERHIRVERDGWILMRTASPEAAAGWIAEKRERIKNSEFRALVLDHDAAFDWSPEDPRLPELAARTRAWFAKHHSRSESQPVHNQAVARLAAQSLPEVSSPAWDRLAELLRG</sequence>
<dbReference type="AlphaFoldDB" id="A0A9X2E8E6"/>
<keyword evidence="3" id="KW-1185">Reference proteome</keyword>